<organism evidence="10 11">
    <name type="scientific">Lepeophtheirus salmonis</name>
    <name type="common">Salmon louse</name>
    <name type="synonym">Caligus salmonis</name>
    <dbReference type="NCBI Taxonomy" id="72036"/>
    <lineage>
        <taxon>Eukaryota</taxon>
        <taxon>Metazoa</taxon>
        <taxon>Ecdysozoa</taxon>
        <taxon>Arthropoda</taxon>
        <taxon>Crustacea</taxon>
        <taxon>Multicrustacea</taxon>
        <taxon>Hexanauplia</taxon>
        <taxon>Copepoda</taxon>
        <taxon>Siphonostomatoida</taxon>
        <taxon>Caligidae</taxon>
        <taxon>Lepeophtheirus</taxon>
    </lineage>
</organism>
<dbReference type="GO" id="GO:0005851">
    <property type="term" value="C:eukaryotic translation initiation factor 2B complex"/>
    <property type="evidence" value="ECO:0007669"/>
    <property type="project" value="TreeGrafter"/>
</dbReference>
<accession>A0A7R8D221</accession>
<reference evidence="10" key="1">
    <citation type="submission" date="2021-02" db="EMBL/GenBank/DDBJ databases">
        <authorList>
            <person name="Bekaert M."/>
        </authorList>
    </citation>
    <scope>NUCLEOTIDE SEQUENCE</scope>
    <source>
        <strain evidence="10">IoA-00</strain>
    </source>
</reference>
<sequence>MTSSTTTKLGYQSITEISSRTFAQAALARFIQVITKLPQESVSASEIIKSVKSTFSGDSSNVAEANVLRRVLKAIREETASLLSLKEKENVSSLTEIATNNVEERSLLEPHPELKTRVLESLQELQMELESSVEEISSQAPQHIHADEVILTLGKSSTVEAFLKEAAKDRKFHVIVAEGSPFNRGRDLAMSLAHKIPTTLIPDSAIFAMMARVNKVIIGTHSVLADGGLEAATGSYTLALAAKHYSVPLIVCSPIYKLSPVFHSSEKGCAANHFDSPRQSLGELGEGEIASLVRTVNPVFEYVPPRLVTLFISNVSGHAPSYVYRLLSEFYHSDDYDLRT</sequence>
<evidence type="ECO:0000256" key="9">
    <source>
        <dbReference type="RuleBase" id="RU003814"/>
    </source>
</evidence>
<dbReference type="GO" id="GO:0003743">
    <property type="term" value="F:translation initiation factor activity"/>
    <property type="evidence" value="ECO:0007669"/>
    <property type="project" value="UniProtKB-KW"/>
</dbReference>
<proteinExistence type="inferred from homology"/>
<evidence type="ECO:0000256" key="6">
    <source>
        <dbReference type="ARBA" id="ARBA00044122"/>
    </source>
</evidence>
<evidence type="ECO:0000313" key="11">
    <source>
        <dbReference type="Proteomes" id="UP000675881"/>
    </source>
</evidence>
<evidence type="ECO:0000256" key="5">
    <source>
        <dbReference type="ARBA" id="ARBA00022917"/>
    </source>
</evidence>
<evidence type="ECO:0000256" key="4">
    <source>
        <dbReference type="ARBA" id="ARBA00022540"/>
    </source>
</evidence>
<dbReference type="GO" id="GO:0005829">
    <property type="term" value="C:cytosol"/>
    <property type="evidence" value="ECO:0007669"/>
    <property type="project" value="UniProtKB-SubCell"/>
</dbReference>
<keyword evidence="4" id="KW-0396">Initiation factor</keyword>
<dbReference type="InterPro" id="IPR000649">
    <property type="entry name" value="IF-2B-related"/>
</dbReference>
<dbReference type="OrthoDB" id="269919at2759"/>
<dbReference type="AlphaFoldDB" id="A0A7R8D221"/>
<protein>
    <recommendedName>
        <fullName evidence="6">Translation initiation factor eIF2B subunit beta</fullName>
    </recommendedName>
    <alternativeName>
        <fullName evidence="7">eIF2B GDP-GTP exchange factor subunit beta</fullName>
    </alternativeName>
</protein>
<evidence type="ECO:0000256" key="2">
    <source>
        <dbReference type="ARBA" id="ARBA00007251"/>
    </source>
</evidence>
<dbReference type="InterPro" id="IPR037171">
    <property type="entry name" value="NagB/RpiA_transferase-like"/>
</dbReference>
<dbReference type="SUPFAM" id="SSF100950">
    <property type="entry name" value="NagB/RpiA/CoA transferase-like"/>
    <property type="match status" value="1"/>
</dbReference>
<evidence type="ECO:0000256" key="3">
    <source>
        <dbReference type="ARBA" id="ARBA00022490"/>
    </source>
</evidence>
<evidence type="ECO:0000256" key="7">
    <source>
        <dbReference type="ARBA" id="ARBA00044228"/>
    </source>
</evidence>
<dbReference type="PANTHER" id="PTHR45859:SF1">
    <property type="entry name" value="TRANSLATION INITIATION FACTOR EIF-2B SUBUNIT BETA"/>
    <property type="match status" value="1"/>
</dbReference>
<dbReference type="Proteomes" id="UP000675881">
    <property type="component" value="Chromosome 6"/>
</dbReference>
<comment type="similarity">
    <text evidence="2 9">Belongs to the eIF-2B alpha/beta/delta subunits family.</text>
</comment>
<dbReference type="InterPro" id="IPR051855">
    <property type="entry name" value="eIF2B_beta_subunit"/>
</dbReference>
<keyword evidence="5" id="KW-0648">Protein biosynthesis</keyword>
<dbReference type="InterPro" id="IPR042529">
    <property type="entry name" value="IF_2B-like_C"/>
</dbReference>
<keyword evidence="3" id="KW-0963">Cytoplasm</keyword>
<evidence type="ECO:0000256" key="8">
    <source>
        <dbReference type="ARBA" id="ARBA00046432"/>
    </source>
</evidence>
<gene>
    <name evidence="10" type="ORF">LSAA_11063</name>
</gene>
<evidence type="ECO:0000256" key="1">
    <source>
        <dbReference type="ARBA" id="ARBA00004514"/>
    </source>
</evidence>
<evidence type="ECO:0000313" key="10">
    <source>
        <dbReference type="EMBL" id="CAF2971790.1"/>
    </source>
</evidence>
<name>A0A7R8D221_LEPSM</name>
<comment type="subcellular location">
    <subcellularLocation>
        <location evidence="1">Cytoplasm</location>
        <location evidence="1">Cytosol</location>
    </subcellularLocation>
</comment>
<dbReference type="Gene3D" id="3.40.50.10470">
    <property type="entry name" value="Translation initiation factor eif-2b, domain 2"/>
    <property type="match status" value="1"/>
</dbReference>
<dbReference type="Pfam" id="PF01008">
    <property type="entry name" value="IF-2B"/>
    <property type="match status" value="1"/>
</dbReference>
<dbReference type="EMBL" id="HG994585">
    <property type="protein sequence ID" value="CAF2971790.1"/>
    <property type="molecule type" value="Genomic_DNA"/>
</dbReference>
<comment type="subunit">
    <text evidence="8">Component of the translation initiation factor 2B (eIF2B) complex which is a heterodecamer of two sets of five different subunits: alpha, beta, gamma, delta and epsilon. Subunits alpha, beta and delta comprise a regulatory subcomplex and subunits epsilon and gamma comprise a catalytic subcomplex. Within the complex, the hexameric regulatory complex resides at the center, with the two heterodimeric catalytic subcomplexes bound on opposite sides.</text>
</comment>
<keyword evidence="11" id="KW-1185">Reference proteome</keyword>
<dbReference type="GO" id="GO:0005085">
    <property type="term" value="F:guanyl-nucleotide exchange factor activity"/>
    <property type="evidence" value="ECO:0007669"/>
    <property type="project" value="TreeGrafter"/>
</dbReference>
<dbReference type="PANTHER" id="PTHR45859">
    <property type="entry name" value="TRANSLATION INITIATION FACTOR EIF-2B SUBUNIT BETA"/>
    <property type="match status" value="1"/>
</dbReference>